<keyword evidence="1" id="KW-0732">Signal</keyword>
<name>A0A3N4I8G9_ASCIM</name>
<accession>A0A3N4I8G9</accession>
<evidence type="ECO:0000313" key="3">
    <source>
        <dbReference type="Proteomes" id="UP000275078"/>
    </source>
</evidence>
<reference evidence="2 3" key="1">
    <citation type="journal article" date="2018" name="Nat. Ecol. Evol.">
        <title>Pezizomycetes genomes reveal the molecular basis of ectomycorrhizal truffle lifestyle.</title>
        <authorList>
            <person name="Murat C."/>
            <person name="Payen T."/>
            <person name="Noel B."/>
            <person name="Kuo A."/>
            <person name="Morin E."/>
            <person name="Chen J."/>
            <person name="Kohler A."/>
            <person name="Krizsan K."/>
            <person name="Balestrini R."/>
            <person name="Da Silva C."/>
            <person name="Montanini B."/>
            <person name="Hainaut M."/>
            <person name="Levati E."/>
            <person name="Barry K.W."/>
            <person name="Belfiori B."/>
            <person name="Cichocki N."/>
            <person name="Clum A."/>
            <person name="Dockter R.B."/>
            <person name="Fauchery L."/>
            <person name="Guy J."/>
            <person name="Iotti M."/>
            <person name="Le Tacon F."/>
            <person name="Lindquist E.A."/>
            <person name="Lipzen A."/>
            <person name="Malagnac F."/>
            <person name="Mello A."/>
            <person name="Molinier V."/>
            <person name="Miyauchi S."/>
            <person name="Poulain J."/>
            <person name="Riccioni C."/>
            <person name="Rubini A."/>
            <person name="Sitrit Y."/>
            <person name="Splivallo R."/>
            <person name="Traeger S."/>
            <person name="Wang M."/>
            <person name="Zifcakova L."/>
            <person name="Wipf D."/>
            <person name="Zambonelli A."/>
            <person name="Paolocci F."/>
            <person name="Nowrousian M."/>
            <person name="Ottonello S."/>
            <person name="Baldrian P."/>
            <person name="Spatafora J.W."/>
            <person name="Henrissat B."/>
            <person name="Nagy L.G."/>
            <person name="Aury J.M."/>
            <person name="Wincker P."/>
            <person name="Grigoriev I.V."/>
            <person name="Bonfante P."/>
            <person name="Martin F.M."/>
        </authorList>
    </citation>
    <scope>NUCLEOTIDE SEQUENCE [LARGE SCALE GENOMIC DNA]</scope>
    <source>
        <strain evidence="2 3">RN42</strain>
    </source>
</reference>
<protein>
    <submittedName>
        <fullName evidence="2">Uncharacterized protein</fullName>
    </submittedName>
</protein>
<evidence type="ECO:0000256" key="1">
    <source>
        <dbReference type="SAM" id="SignalP"/>
    </source>
</evidence>
<sequence length="114" mass="12418">MRFSTVPLFLVLTAAIPTLAFPTHSSTSPEDKVAVALINYFLSASPSYGLRQRSELDFEDEDKSAFIPAILGGLLPIVTMLPGGEMKTYTKEELERQRATGRYGIPNGAANRAI</sequence>
<proteinExistence type="predicted"/>
<feature type="signal peptide" evidence="1">
    <location>
        <begin position="1"/>
        <end position="20"/>
    </location>
</feature>
<keyword evidence="3" id="KW-1185">Reference proteome</keyword>
<dbReference type="EMBL" id="ML119716">
    <property type="protein sequence ID" value="RPA78084.1"/>
    <property type="molecule type" value="Genomic_DNA"/>
</dbReference>
<evidence type="ECO:0000313" key="2">
    <source>
        <dbReference type="EMBL" id="RPA78084.1"/>
    </source>
</evidence>
<dbReference type="Proteomes" id="UP000275078">
    <property type="component" value="Unassembled WGS sequence"/>
</dbReference>
<feature type="chain" id="PRO_5018028731" evidence="1">
    <location>
        <begin position="21"/>
        <end position="114"/>
    </location>
</feature>
<organism evidence="2 3">
    <name type="scientific">Ascobolus immersus RN42</name>
    <dbReference type="NCBI Taxonomy" id="1160509"/>
    <lineage>
        <taxon>Eukaryota</taxon>
        <taxon>Fungi</taxon>
        <taxon>Dikarya</taxon>
        <taxon>Ascomycota</taxon>
        <taxon>Pezizomycotina</taxon>
        <taxon>Pezizomycetes</taxon>
        <taxon>Pezizales</taxon>
        <taxon>Ascobolaceae</taxon>
        <taxon>Ascobolus</taxon>
    </lineage>
</organism>
<gene>
    <name evidence="2" type="ORF">BJ508DRAFT_309569</name>
</gene>
<dbReference type="AlphaFoldDB" id="A0A3N4I8G9"/>